<name>A0A914DTL3_9BILA</name>
<accession>A0A914DTL3</accession>
<dbReference type="Proteomes" id="UP000887540">
    <property type="component" value="Unplaced"/>
</dbReference>
<dbReference type="InterPro" id="IPR009652">
    <property type="entry name" value="PDCD10"/>
</dbReference>
<dbReference type="Gene3D" id="1.20.120.1950">
    <property type="match status" value="1"/>
</dbReference>
<evidence type="ECO:0000313" key="3">
    <source>
        <dbReference type="WBParaSite" id="ACRNAN_scaffold4046.g20389.t1"/>
    </source>
</evidence>
<reference evidence="2 3" key="1">
    <citation type="submission" date="2022-11" db="UniProtKB">
        <authorList>
            <consortium name="WormBaseParasite"/>
        </authorList>
    </citation>
    <scope>IDENTIFICATION</scope>
</reference>
<dbReference type="AlphaFoldDB" id="A0A914DTL3"/>
<evidence type="ECO:0000313" key="1">
    <source>
        <dbReference type="Proteomes" id="UP000887540"/>
    </source>
</evidence>
<dbReference type="Pfam" id="PF06840">
    <property type="entry name" value="PDC10_C"/>
    <property type="match status" value="1"/>
</dbReference>
<organism evidence="1 3">
    <name type="scientific">Acrobeloides nanus</name>
    <dbReference type="NCBI Taxonomy" id="290746"/>
    <lineage>
        <taxon>Eukaryota</taxon>
        <taxon>Metazoa</taxon>
        <taxon>Ecdysozoa</taxon>
        <taxon>Nematoda</taxon>
        <taxon>Chromadorea</taxon>
        <taxon>Rhabditida</taxon>
        <taxon>Tylenchina</taxon>
        <taxon>Cephalobomorpha</taxon>
        <taxon>Cephaloboidea</taxon>
        <taxon>Cephalobidae</taxon>
        <taxon>Acrobeloides</taxon>
    </lineage>
</organism>
<protein>
    <submittedName>
        <fullName evidence="2 3">Programmed cell death protein 10</fullName>
    </submittedName>
</protein>
<keyword evidence="1" id="KW-1185">Reference proteome</keyword>
<dbReference type="GO" id="GO:0019901">
    <property type="term" value="F:protein kinase binding"/>
    <property type="evidence" value="ECO:0007669"/>
    <property type="project" value="TreeGrafter"/>
</dbReference>
<proteinExistence type="predicted"/>
<dbReference type="PANTHER" id="PTHR13250">
    <property type="entry name" value="TF-1 CELL APOPTOSIS RELATED PROTEIN-15"/>
    <property type="match status" value="1"/>
</dbReference>
<dbReference type="GO" id="GO:1903358">
    <property type="term" value="P:regulation of Golgi organization"/>
    <property type="evidence" value="ECO:0007669"/>
    <property type="project" value="TreeGrafter"/>
</dbReference>
<dbReference type="WBParaSite" id="ACRNAN_scaffold4046.g20389.t1">
    <property type="protein sequence ID" value="ACRNAN_scaffold4046.g20389.t1"/>
    <property type="gene ID" value="ACRNAN_scaffold4046.g20389"/>
</dbReference>
<dbReference type="GO" id="GO:0090443">
    <property type="term" value="C:FAR/SIN/STRIPAK complex"/>
    <property type="evidence" value="ECO:0007669"/>
    <property type="project" value="TreeGrafter"/>
</dbReference>
<dbReference type="PANTHER" id="PTHR13250:SF1">
    <property type="entry name" value="PROGRAMMED CELL DEATH PROTEIN 10"/>
    <property type="match status" value="1"/>
</dbReference>
<evidence type="ECO:0000313" key="2">
    <source>
        <dbReference type="WBParaSite" id="ACRNAN_Path_914.g3511.t1"/>
    </source>
</evidence>
<dbReference type="WBParaSite" id="ACRNAN_Path_914.g3511.t1">
    <property type="protein sequence ID" value="ACRNAN_Path_914.g3511.t1"/>
    <property type="gene ID" value="ACRNAN_Path_914.g3511"/>
</dbReference>
<dbReference type="InterPro" id="IPR053750">
    <property type="entry name" value="PDCD10_Homolog"/>
</dbReference>
<sequence length="215" mass="24561">MNEEGGYLGAMTYQCLFSASLERLRKVHGDNPQAINSISNLQMLLHQADRSSPSFLFDFAKILLADSKLNVNLQESFLRMHATAPIDDLEISNADNVPEFQELSTRAIALRKVLARVPDEMADRRPFLETIKEIASSIKKLLDATNAILQIVPQHVQSLIEKRKREFVHYSKRFSNTLKEYFRDQNATQVFISANQLIFQATQIVRAVREKVVLQ</sequence>